<dbReference type="EMBL" id="AP017895">
    <property type="protein sequence ID" value="BAV88857.1"/>
    <property type="molecule type" value="Genomic_DNA"/>
</dbReference>
<sequence>MAQTVTANLLKAQGIPGQYQLAHNPTTRQLFVTGTFNYARAHGSTTSTIARIDPDTLRIEALAQLPVTSDNRDLVKGQYQLQGAFGLALDNERGTLWVGSASTGSVTVYNQDDLSLVWDSLAVGEQIWQLRELFIDTPGNRAYITTSGGYCTVDLDTFAVNYHYLTTQSGGSEAMLLGPIALDEKRELYIPDIMNNQILVVDLNTAEHVRTYDVPAADYKTLPAVVHGVEVSGARGELYVSTQGVQGRNSGVHILSLEGEPLDFIPYGKMPTDILYDAAKALLYVTDFGAPRSPEPIGGTVGIIDVTSRKVLGEIRVSETKTNHQVLLPDGAVLVSDKAGEHKQVRVPFHIDPFTGKFTAADTEERTGEKPRTIDADSITRVQVQVHGEPDATVFPVFSPSLRVLVEDDGADVEILAELPEGYPIQITGSGWFKEHPGYGPRVGSEVIIEGDGVELARVQVQAAHFGALLTASVEFPAEWKAGQEHVITVRSGEAEGDIARSLGIPVRIVEAERHMPAPAVATVDTSVQHTDFAGYPKFP</sequence>
<dbReference type="SUPFAM" id="SSF50974">
    <property type="entry name" value="Nitrous oxide reductase, N-terminal domain"/>
    <property type="match status" value="1"/>
</dbReference>
<dbReference type="KEGG" id="raj:RA11412_2558"/>
<dbReference type="GeneID" id="93862435"/>
<protein>
    <submittedName>
        <fullName evidence="1">Glycerol-3-phosphate ABC transporter</fullName>
    </submittedName>
</protein>
<name>A0A2Z5R271_9MICC</name>
<reference evidence="1 2" key="1">
    <citation type="submission" date="2016-10" db="EMBL/GenBank/DDBJ databases">
        <title>Genome sequence of Rothia aeria strain JCM11412.</title>
        <authorList>
            <person name="Nambu T."/>
        </authorList>
    </citation>
    <scope>NUCLEOTIDE SEQUENCE [LARGE SCALE GENOMIC DNA]</scope>
    <source>
        <strain evidence="1 2">JCM 11412</strain>
    </source>
</reference>
<evidence type="ECO:0000313" key="1">
    <source>
        <dbReference type="EMBL" id="BAV88857.1"/>
    </source>
</evidence>
<evidence type="ECO:0000313" key="2">
    <source>
        <dbReference type="Proteomes" id="UP000250241"/>
    </source>
</evidence>
<dbReference type="Gene3D" id="2.130.10.10">
    <property type="entry name" value="YVTN repeat-like/Quinoprotein amine dehydrogenase"/>
    <property type="match status" value="1"/>
</dbReference>
<dbReference type="Proteomes" id="UP000250241">
    <property type="component" value="Chromosome"/>
</dbReference>
<dbReference type="InterPro" id="IPR015943">
    <property type="entry name" value="WD40/YVTN_repeat-like_dom_sf"/>
</dbReference>
<dbReference type="PANTHER" id="PTHR47197:SF3">
    <property type="entry name" value="DIHYDRO-HEME D1 DEHYDROGENASE"/>
    <property type="match status" value="1"/>
</dbReference>
<proteinExistence type="predicted"/>
<dbReference type="InterPro" id="IPR051200">
    <property type="entry name" value="Host-pathogen_enzymatic-act"/>
</dbReference>
<dbReference type="PANTHER" id="PTHR47197">
    <property type="entry name" value="PROTEIN NIRF"/>
    <property type="match status" value="1"/>
</dbReference>
<gene>
    <name evidence="1" type="ORF">RA11412_2558</name>
</gene>
<dbReference type="InterPro" id="IPR011045">
    <property type="entry name" value="N2O_reductase_N"/>
</dbReference>
<dbReference type="RefSeq" id="WP_128088046.1">
    <property type="nucleotide sequence ID" value="NZ_CBDEQU010000070.1"/>
</dbReference>
<organism evidence="1 2">
    <name type="scientific">Rothia aeria</name>
    <dbReference type="NCBI Taxonomy" id="172042"/>
    <lineage>
        <taxon>Bacteria</taxon>
        <taxon>Bacillati</taxon>
        <taxon>Actinomycetota</taxon>
        <taxon>Actinomycetes</taxon>
        <taxon>Micrococcales</taxon>
        <taxon>Micrococcaceae</taxon>
        <taxon>Rothia</taxon>
    </lineage>
</organism>
<dbReference type="AlphaFoldDB" id="A0A2Z5R271"/>
<keyword evidence="2" id="KW-1185">Reference proteome</keyword>
<accession>A0A2Z5R271</accession>